<keyword evidence="7" id="KW-0812">Transmembrane</keyword>
<proteinExistence type="predicted"/>
<dbReference type="AlphaFoldDB" id="A0A7G3G6U1"/>
<dbReference type="SUPFAM" id="SSF55874">
    <property type="entry name" value="ATPase domain of HSP90 chaperone/DNA topoisomerase II/histidine kinase"/>
    <property type="match status" value="1"/>
</dbReference>
<keyword evidence="6" id="KW-0418">Kinase</keyword>
<feature type="domain" description="HAMP" evidence="9">
    <location>
        <begin position="180"/>
        <end position="235"/>
    </location>
</feature>
<dbReference type="PANTHER" id="PTHR43065:SF48">
    <property type="entry name" value="HISTIDINE KINASE"/>
    <property type="match status" value="1"/>
</dbReference>
<accession>A0A7G3G6U1</accession>
<organism evidence="10 11">
    <name type="scientific">Iodobacter fluviatilis</name>
    <dbReference type="NCBI Taxonomy" id="537"/>
    <lineage>
        <taxon>Bacteria</taxon>
        <taxon>Pseudomonadati</taxon>
        <taxon>Pseudomonadota</taxon>
        <taxon>Betaproteobacteria</taxon>
        <taxon>Neisseriales</taxon>
        <taxon>Chitinibacteraceae</taxon>
        <taxon>Iodobacter</taxon>
    </lineage>
</organism>
<evidence type="ECO:0000313" key="11">
    <source>
        <dbReference type="Proteomes" id="UP000515917"/>
    </source>
</evidence>
<dbReference type="Gene3D" id="6.10.340.10">
    <property type="match status" value="1"/>
</dbReference>
<evidence type="ECO:0000256" key="3">
    <source>
        <dbReference type="ARBA" id="ARBA00012438"/>
    </source>
</evidence>
<dbReference type="InterPro" id="IPR003660">
    <property type="entry name" value="HAMP_dom"/>
</dbReference>
<dbReference type="Gene3D" id="3.30.450.40">
    <property type="match status" value="1"/>
</dbReference>
<dbReference type="EMBL" id="CP025781">
    <property type="protein sequence ID" value="QBC42914.1"/>
    <property type="molecule type" value="Genomic_DNA"/>
</dbReference>
<dbReference type="SUPFAM" id="SSF55781">
    <property type="entry name" value="GAF domain-like"/>
    <property type="match status" value="1"/>
</dbReference>
<evidence type="ECO:0000256" key="6">
    <source>
        <dbReference type="ARBA" id="ARBA00022777"/>
    </source>
</evidence>
<evidence type="ECO:0000256" key="4">
    <source>
        <dbReference type="ARBA" id="ARBA00022553"/>
    </source>
</evidence>
<dbReference type="SMART" id="SM00387">
    <property type="entry name" value="HATPase_c"/>
    <property type="match status" value="1"/>
</dbReference>
<dbReference type="InterPro" id="IPR005467">
    <property type="entry name" value="His_kinase_dom"/>
</dbReference>
<dbReference type="InterPro" id="IPR003018">
    <property type="entry name" value="GAF"/>
</dbReference>
<keyword evidence="7" id="KW-0472">Membrane</keyword>
<dbReference type="PRINTS" id="PR00344">
    <property type="entry name" value="BCTRLSENSOR"/>
</dbReference>
<keyword evidence="5" id="KW-0808">Transferase</keyword>
<evidence type="ECO:0000256" key="1">
    <source>
        <dbReference type="ARBA" id="ARBA00000085"/>
    </source>
</evidence>
<dbReference type="InterPro" id="IPR029016">
    <property type="entry name" value="GAF-like_dom_sf"/>
</dbReference>
<evidence type="ECO:0000259" key="8">
    <source>
        <dbReference type="PROSITE" id="PS50109"/>
    </source>
</evidence>
<dbReference type="PROSITE" id="PS50109">
    <property type="entry name" value="HIS_KIN"/>
    <property type="match status" value="1"/>
</dbReference>
<feature type="domain" description="Histidine kinase" evidence="8">
    <location>
        <begin position="608"/>
        <end position="776"/>
    </location>
</feature>
<dbReference type="SUPFAM" id="SSF47384">
    <property type="entry name" value="Homodimeric domain of signal transducing histidine kinase"/>
    <property type="match status" value="1"/>
</dbReference>
<dbReference type="InterPro" id="IPR003594">
    <property type="entry name" value="HATPase_dom"/>
</dbReference>
<evidence type="ECO:0000256" key="5">
    <source>
        <dbReference type="ARBA" id="ARBA00022679"/>
    </source>
</evidence>
<sequence length="780" mass="86848">MPHITPSDQSLGSRMVLATLLFCFVFTLGAVAVKTWSTWQINIATMRAELNLIAQVYQFTLSKAIWEMDRDTLKTHLTSASKISAVGQIVIMIMPDQHATETFTFKQTTWKKSTIAPSLQLTLSYQAFPNARHQQVGKLIIYGDEHVLWSRLRGEVVSIIVTQIIQSLLLAGFIMLLFNRSVTVHVQRIAHHLAQLSPENLGHPLVMQRSTRQDELSMLVAGVNHLQHSLLEYLQQKRLYEQELAEHRDHLADRVAERTEELFAANKALGSSAETLRQLGDIGKELTTSLNHHAICQTLYRHLLALMPLDAFSVALLDEQGDRLNLIYYIEDGNVACPSYVMLDHPSSLSALAFREERELVIADEALIEKAPIPEGITPNTPMRTAVLRPLIVNNQRIGVLSIRSHNTNAFQERELDILRSTAVYTAIALANATAYAATEASRAQTANALEDLRQAQSQLIQSEKMAALGQLIAGVAHEINTPIGAVKSSGKNIADALSHALENLPKLFQFLDTNDQQRFMQLIKHKAEPLLSTREERNKTRALSQQLADAAIINPRHTAGILVQLHADNHLAEYLPLLQHPESSLILDTAYSIASIINNTDNINIAVESVSKIIFALKSFSRFNREGVSIEAHLKDGLETVLTIYQNQIKQNIELIRNYQDIEPILCFPDELNQVWTNLIHNALQAMQYKGVLKVEISRSGNDAMVVISDNGCGIAENIRSKIFDVFFTTKSAGEGSGLGLDIVKKIIAKHHGRIEVQSEVGQGSTFTIYLPYLANIAV</sequence>
<evidence type="ECO:0000313" key="10">
    <source>
        <dbReference type="EMBL" id="QBC42914.1"/>
    </source>
</evidence>
<dbReference type="InterPro" id="IPR003661">
    <property type="entry name" value="HisK_dim/P_dom"/>
</dbReference>
<feature type="transmembrane region" description="Helical" evidence="7">
    <location>
        <begin position="156"/>
        <end position="178"/>
    </location>
</feature>
<feature type="transmembrane region" description="Helical" evidence="7">
    <location>
        <begin position="15"/>
        <end position="33"/>
    </location>
</feature>
<keyword evidence="7" id="KW-1133">Transmembrane helix</keyword>
<comment type="catalytic activity">
    <reaction evidence="1">
        <text>ATP + protein L-histidine = ADP + protein N-phospho-L-histidine.</text>
        <dbReference type="EC" id="2.7.13.3"/>
    </reaction>
</comment>
<keyword evidence="4" id="KW-0597">Phosphoprotein</keyword>
<dbReference type="CDD" id="cd00082">
    <property type="entry name" value="HisKA"/>
    <property type="match status" value="1"/>
</dbReference>
<dbReference type="PANTHER" id="PTHR43065">
    <property type="entry name" value="SENSOR HISTIDINE KINASE"/>
    <property type="match status" value="1"/>
</dbReference>
<dbReference type="InterPro" id="IPR036097">
    <property type="entry name" value="HisK_dim/P_sf"/>
</dbReference>
<dbReference type="InterPro" id="IPR004358">
    <property type="entry name" value="Sig_transdc_His_kin-like_C"/>
</dbReference>
<dbReference type="Pfam" id="PF13492">
    <property type="entry name" value="GAF_3"/>
    <property type="match status" value="1"/>
</dbReference>
<dbReference type="GO" id="GO:0016020">
    <property type="term" value="C:membrane"/>
    <property type="evidence" value="ECO:0007669"/>
    <property type="project" value="UniProtKB-SubCell"/>
</dbReference>
<dbReference type="InterPro" id="IPR036890">
    <property type="entry name" value="HATPase_C_sf"/>
</dbReference>
<evidence type="ECO:0000259" key="9">
    <source>
        <dbReference type="PROSITE" id="PS50885"/>
    </source>
</evidence>
<dbReference type="SMART" id="SM00065">
    <property type="entry name" value="GAF"/>
    <property type="match status" value="1"/>
</dbReference>
<dbReference type="Gene3D" id="1.10.287.130">
    <property type="match status" value="1"/>
</dbReference>
<dbReference type="GO" id="GO:0000155">
    <property type="term" value="F:phosphorelay sensor kinase activity"/>
    <property type="evidence" value="ECO:0007669"/>
    <property type="project" value="InterPro"/>
</dbReference>
<dbReference type="Pfam" id="PF02518">
    <property type="entry name" value="HATPase_c"/>
    <property type="match status" value="1"/>
</dbReference>
<dbReference type="EC" id="2.7.13.3" evidence="3"/>
<gene>
    <name evidence="10" type="ORF">C1H71_04680</name>
</gene>
<reference evidence="10 11" key="1">
    <citation type="submission" date="2018-01" db="EMBL/GenBank/DDBJ databases">
        <title>Genome sequence of Iodobacter sp. strain PCH194 isolated from Indian Trans-Himalaya.</title>
        <authorList>
            <person name="Kumar V."/>
            <person name="Thakur V."/>
            <person name="Kumar S."/>
            <person name="Singh D."/>
        </authorList>
    </citation>
    <scope>NUCLEOTIDE SEQUENCE [LARGE SCALE GENOMIC DNA]</scope>
    <source>
        <strain evidence="10 11">PCH194</strain>
    </source>
</reference>
<comment type="subcellular location">
    <subcellularLocation>
        <location evidence="2">Membrane</location>
    </subcellularLocation>
</comment>
<dbReference type="KEGG" id="ifl:C1H71_04680"/>
<keyword evidence="11" id="KW-1185">Reference proteome</keyword>
<dbReference type="PROSITE" id="PS50885">
    <property type="entry name" value="HAMP"/>
    <property type="match status" value="1"/>
</dbReference>
<evidence type="ECO:0000256" key="7">
    <source>
        <dbReference type="SAM" id="Phobius"/>
    </source>
</evidence>
<protein>
    <recommendedName>
        <fullName evidence="3">histidine kinase</fullName>
        <ecNumber evidence="3">2.7.13.3</ecNumber>
    </recommendedName>
</protein>
<dbReference type="Gene3D" id="3.30.565.10">
    <property type="entry name" value="Histidine kinase-like ATPase, C-terminal domain"/>
    <property type="match status" value="1"/>
</dbReference>
<dbReference type="Proteomes" id="UP000515917">
    <property type="component" value="Chromosome"/>
</dbReference>
<evidence type="ECO:0000256" key="2">
    <source>
        <dbReference type="ARBA" id="ARBA00004370"/>
    </source>
</evidence>
<name>A0A7G3G6U1_9NEIS</name>